<feature type="chain" id="PRO_5035298443" description="Protein xylosyltransferase" evidence="1">
    <location>
        <begin position="21"/>
        <end position="374"/>
    </location>
</feature>
<sequence>MGLPLLLAAPALAAARGGLAVVVPLTAAPRDLARLRATLGRWNTPDFAPCRLDDRATPAAAHVRRDCGFAPEKRAHEPPALIFYANRRWHEHVRRDVGAWLGAAAACFQRVEFRAANLTAAEDGYPYGASHVFYAVHADMFADRRVRHFFYTEPDNAPIRARWADALQALVQTERFWVKGSAVRGPVKVDEWVIRHVNGNALYDAHDAEFRAVVREASRAAPRMHARLDPYDLALAAYFHDPWCPTGRHCAPTTSVAWRRERLHLYRFAEFAANHHDAVLGVAAARRAYPCALFVHGNRTAVNADRARGVSPNAVIKARELARKRARVARRAARRGRGVVAGAVASLLAVVAARRLRGSRGRGRPLFVYSSGAG</sequence>
<reference evidence="2" key="1">
    <citation type="submission" date="2021-11" db="EMBL/GenBank/DDBJ databases">
        <authorList>
            <consortium name="Genoscope - CEA"/>
            <person name="William W."/>
        </authorList>
    </citation>
    <scope>NUCLEOTIDE SEQUENCE</scope>
</reference>
<evidence type="ECO:0000313" key="3">
    <source>
        <dbReference type="Proteomes" id="UP000789595"/>
    </source>
</evidence>
<comment type="caution">
    <text evidence="2">The sequence shown here is derived from an EMBL/GenBank/DDBJ whole genome shotgun (WGS) entry which is preliminary data.</text>
</comment>
<name>A0A8J2SGF6_9STRA</name>
<gene>
    <name evidence="2" type="ORF">PECAL_3P17880</name>
</gene>
<keyword evidence="1" id="KW-0732">Signal</keyword>
<keyword evidence="3" id="KW-1185">Reference proteome</keyword>
<dbReference type="Proteomes" id="UP000789595">
    <property type="component" value="Unassembled WGS sequence"/>
</dbReference>
<protein>
    <recommendedName>
        <fullName evidence="4">Protein xylosyltransferase</fullName>
    </recommendedName>
</protein>
<feature type="signal peptide" evidence="1">
    <location>
        <begin position="1"/>
        <end position="20"/>
    </location>
</feature>
<dbReference type="OrthoDB" id="540503at2759"/>
<evidence type="ECO:0000256" key="1">
    <source>
        <dbReference type="SAM" id="SignalP"/>
    </source>
</evidence>
<proteinExistence type="predicted"/>
<organism evidence="2 3">
    <name type="scientific">Pelagomonas calceolata</name>
    <dbReference type="NCBI Taxonomy" id="35677"/>
    <lineage>
        <taxon>Eukaryota</taxon>
        <taxon>Sar</taxon>
        <taxon>Stramenopiles</taxon>
        <taxon>Ochrophyta</taxon>
        <taxon>Pelagophyceae</taxon>
        <taxon>Pelagomonadales</taxon>
        <taxon>Pelagomonadaceae</taxon>
        <taxon>Pelagomonas</taxon>
    </lineage>
</organism>
<dbReference type="EMBL" id="CAKKNE010000003">
    <property type="protein sequence ID" value="CAH0371833.1"/>
    <property type="molecule type" value="Genomic_DNA"/>
</dbReference>
<dbReference type="AlphaFoldDB" id="A0A8J2SGF6"/>
<evidence type="ECO:0008006" key="4">
    <source>
        <dbReference type="Google" id="ProtNLM"/>
    </source>
</evidence>
<evidence type="ECO:0000313" key="2">
    <source>
        <dbReference type="EMBL" id="CAH0371833.1"/>
    </source>
</evidence>
<accession>A0A8J2SGF6</accession>